<dbReference type="EMBL" id="CATNWA010009493">
    <property type="protein sequence ID" value="CAI9558136.1"/>
    <property type="molecule type" value="Genomic_DNA"/>
</dbReference>
<sequence>MCGVTLHMLSLVCIARRVDVISTGPISTIHTEVRGPASSYSRMKTPPISFNQCSVGH</sequence>
<dbReference type="Proteomes" id="UP001162483">
    <property type="component" value="Unassembled WGS sequence"/>
</dbReference>
<proteinExistence type="predicted"/>
<comment type="caution">
    <text evidence="2">The sequence shown here is derived from an EMBL/GenBank/DDBJ whole genome shotgun (WGS) entry which is preliminary data.</text>
</comment>
<name>A0ABN9CG18_9NEOB</name>
<evidence type="ECO:0000313" key="3">
    <source>
        <dbReference type="Proteomes" id="UP001162483"/>
    </source>
</evidence>
<evidence type="ECO:0000313" key="2">
    <source>
        <dbReference type="EMBL" id="CAI9558136.1"/>
    </source>
</evidence>
<protein>
    <submittedName>
        <fullName evidence="2">Uncharacterized protein</fullName>
    </submittedName>
</protein>
<reference evidence="2" key="1">
    <citation type="submission" date="2023-05" db="EMBL/GenBank/DDBJ databases">
        <authorList>
            <person name="Stuckert A."/>
        </authorList>
    </citation>
    <scope>NUCLEOTIDE SEQUENCE</scope>
</reference>
<feature type="signal peptide" evidence="1">
    <location>
        <begin position="1"/>
        <end position="15"/>
    </location>
</feature>
<feature type="chain" id="PRO_5046963939" evidence="1">
    <location>
        <begin position="16"/>
        <end position="57"/>
    </location>
</feature>
<evidence type="ECO:0000256" key="1">
    <source>
        <dbReference type="SAM" id="SignalP"/>
    </source>
</evidence>
<organism evidence="2 3">
    <name type="scientific">Staurois parvus</name>
    <dbReference type="NCBI Taxonomy" id="386267"/>
    <lineage>
        <taxon>Eukaryota</taxon>
        <taxon>Metazoa</taxon>
        <taxon>Chordata</taxon>
        <taxon>Craniata</taxon>
        <taxon>Vertebrata</taxon>
        <taxon>Euteleostomi</taxon>
        <taxon>Amphibia</taxon>
        <taxon>Batrachia</taxon>
        <taxon>Anura</taxon>
        <taxon>Neobatrachia</taxon>
        <taxon>Ranoidea</taxon>
        <taxon>Ranidae</taxon>
        <taxon>Staurois</taxon>
    </lineage>
</organism>
<accession>A0ABN9CG18</accession>
<gene>
    <name evidence="2" type="ORF">SPARVUS_LOCUS4848131</name>
</gene>
<keyword evidence="3" id="KW-1185">Reference proteome</keyword>
<keyword evidence="1" id="KW-0732">Signal</keyword>